<name>A0A1B1BL60_9MICO</name>
<evidence type="ECO:0000313" key="2">
    <source>
        <dbReference type="EMBL" id="ANP73345.1"/>
    </source>
</evidence>
<feature type="region of interest" description="Disordered" evidence="1">
    <location>
        <begin position="108"/>
        <end position="141"/>
    </location>
</feature>
<sequence>MVPRLVGRACRDLVTRPAERLAGSRQARSALGSRPFVGSRMRCVEERMVTRSADGSRLVGRACRDPVTRSADRLAGSRQARSALGSRPFVGSRMRCVEERMVTRPADGSRLVGRARRDLVTRSADGSPPRRSGLSRPGDSFCGTARGISTGSIGVWVATAERLAGSRQARSTCGSRPFVGSRRRCAEERMVTRSADGSRLVGRACRDLVTRPADRLAGSRQARSTLGSRLLVGSRDLDRLDWRGCAGVGRLAGL</sequence>
<evidence type="ECO:0000313" key="3">
    <source>
        <dbReference type="Proteomes" id="UP000092582"/>
    </source>
</evidence>
<accession>A0A1B1BL60</accession>
<evidence type="ECO:0000256" key="1">
    <source>
        <dbReference type="SAM" id="MobiDB-lite"/>
    </source>
</evidence>
<gene>
    <name evidence="2" type="ORF">PA27867_2395</name>
</gene>
<dbReference type="Proteomes" id="UP000092582">
    <property type="component" value="Chromosome 1"/>
</dbReference>
<dbReference type="AlphaFoldDB" id="A0A1B1BL60"/>
<proteinExistence type="predicted"/>
<keyword evidence="3" id="KW-1185">Reference proteome</keyword>
<organism evidence="2 3">
    <name type="scientific">Cryobacterium arcticum</name>
    <dbReference type="NCBI Taxonomy" id="670052"/>
    <lineage>
        <taxon>Bacteria</taxon>
        <taxon>Bacillati</taxon>
        <taxon>Actinomycetota</taxon>
        <taxon>Actinomycetes</taxon>
        <taxon>Micrococcales</taxon>
        <taxon>Microbacteriaceae</taxon>
        <taxon>Cryobacterium</taxon>
    </lineage>
</organism>
<dbReference type="KEGG" id="cart:PA27867_2395"/>
<protein>
    <submittedName>
        <fullName evidence="2">Uncharacterized protein</fullName>
    </submittedName>
</protein>
<dbReference type="PATRIC" id="fig|670052.7.peg.2461"/>
<reference evidence="2 3" key="1">
    <citation type="submission" date="2016-06" db="EMBL/GenBank/DDBJ databases">
        <title>Genome sequencing of Cryobacterium arcticum PAMC 27867.</title>
        <authorList>
            <person name="Lee J."/>
            <person name="Kim O.-S."/>
        </authorList>
    </citation>
    <scope>NUCLEOTIDE SEQUENCE [LARGE SCALE GENOMIC DNA]</scope>
    <source>
        <strain evidence="2 3">PAMC 27867</strain>
    </source>
</reference>
<dbReference type="EMBL" id="CP016282">
    <property type="protein sequence ID" value="ANP73345.1"/>
    <property type="molecule type" value="Genomic_DNA"/>
</dbReference>